<accession>A0A1G9ISJ8</accession>
<gene>
    <name evidence="2" type="ORF">SAMN05421823_10598</name>
</gene>
<dbReference type="RefSeq" id="WP_143017296.1">
    <property type="nucleotide sequence ID" value="NZ_FNFO01000005.1"/>
</dbReference>
<feature type="transmembrane region" description="Helical" evidence="1">
    <location>
        <begin position="12"/>
        <end position="32"/>
    </location>
</feature>
<keyword evidence="3" id="KW-1185">Reference proteome</keyword>
<keyword evidence="1" id="KW-0812">Transmembrane</keyword>
<sequence length="127" mass="13937">MKPEKNGLEWSVFGISLLLIAAALAFLGYLWATRQPTPPDLQATAHPAEPHADYYAVPVTVTNQGGMSAESVQLEVVLETQGQALETGELTFDYCPRQSTRNGWVGFHHNPAQADTVRVRVVSYLEP</sequence>
<dbReference type="Proteomes" id="UP000198510">
    <property type="component" value="Unassembled WGS sequence"/>
</dbReference>
<keyword evidence="1" id="KW-1133">Transmembrane helix</keyword>
<evidence type="ECO:0000313" key="3">
    <source>
        <dbReference type="Proteomes" id="UP000198510"/>
    </source>
</evidence>
<name>A0A1G9ISJ8_9BACT</name>
<evidence type="ECO:0000256" key="1">
    <source>
        <dbReference type="SAM" id="Phobius"/>
    </source>
</evidence>
<proteinExistence type="predicted"/>
<dbReference type="EMBL" id="FNFO01000005">
    <property type="protein sequence ID" value="SDL28258.1"/>
    <property type="molecule type" value="Genomic_DNA"/>
</dbReference>
<organism evidence="2 3">
    <name type="scientific">Catalinimonas alkaloidigena</name>
    <dbReference type="NCBI Taxonomy" id="1075417"/>
    <lineage>
        <taxon>Bacteria</taxon>
        <taxon>Pseudomonadati</taxon>
        <taxon>Bacteroidota</taxon>
        <taxon>Cytophagia</taxon>
        <taxon>Cytophagales</taxon>
        <taxon>Catalimonadaceae</taxon>
        <taxon>Catalinimonas</taxon>
    </lineage>
</organism>
<protein>
    <submittedName>
        <fullName evidence="2">TIGR02588 family protein</fullName>
    </submittedName>
</protein>
<dbReference type="OrthoDB" id="893974at2"/>
<dbReference type="STRING" id="1075417.SAMN05421823_10598"/>
<reference evidence="2 3" key="1">
    <citation type="submission" date="2016-10" db="EMBL/GenBank/DDBJ databases">
        <authorList>
            <person name="de Groot N.N."/>
        </authorList>
    </citation>
    <scope>NUCLEOTIDE SEQUENCE [LARGE SCALE GENOMIC DNA]</scope>
    <source>
        <strain evidence="2 3">DSM 25186</strain>
    </source>
</reference>
<evidence type="ECO:0000313" key="2">
    <source>
        <dbReference type="EMBL" id="SDL28258.1"/>
    </source>
</evidence>
<dbReference type="AlphaFoldDB" id="A0A1G9ISJ8"/>
<keyword evidence="1" id="KW-0472">Membrane</keyword>